<reference evidence="1" key="1">
    <citation type="journal article" date="2015" name="Nature">
        <title>Complex archaea that bridge the gap between prokaryotes and eukaryotes.</title>
        <authorList>
            <person name="Spang A."/>
            <person name="Saw J.H."/>
            <person name="Jorgensen S.L."/>
            <person name="Zaremba-Niedzwiedzka K."/>
            <person name="Martijn J."/>
            <person name="Lind A.E."/>
            <person name="van Eijk R."/>
            <person name="Schleper C."/>
            <person name="Guy L."/>
            <person name="Ettema T.J."/>
        </authorList>
    </citation>
    <scope>NUCLEOTIDE SEQUENCE</scope>
</reference>
<dbReference type="EMBL" id="LAZR01068086">
    <property type="protein sequence ID" value="KKK50307.1"/>
    <property type="molecule type" value="Genomic_DNA"/>
</dbReference>
<accession>A0A0F8W0V4</accession>
<comment type="caution">
    <text evidence="1">The sequence shown here is derived from an EMBL/GenBank/DDBJ whole genome shotgun (WGS) entry which is preliminary data.</text>
</comment>
<gene>
    <name evidence="1" type="ORF">LCGC14_3126300</name>
</gene>
<feature type="non-terminal residue" evidence="1">
    <location>
        <position position="39"/>
    </location>
</feature>
<proteinExistence type="predicted"/>
<evidence type="ECO:0000313" key="1">
    <source>
        <dbReference type="EMBL" id="KKK50307.1"/>
    </source>
</evidence>
<organism evidence="1">
    <name type="scientific">marine sediment metagenome</name>
    <dbReference type="NCBI Taxonomy" id="412755"/>
    <lineage>
        <taxon>unclassified sequences</taxon>
        <taxon>metagenomes</taxon>
        <taxon>ecological metagenomes</taxon>
    </lineage>
</organism>
<sequence>MKTTQLVQIGCGRCMQVTPHWTDGWTAVCQFCDTRRDYG</sequence>
<dbReference type="AlphaFoldDB" id="A0A0F8W0V4"/>
<name>A0A0F8W0V4_9ZZZZ</name>
<protein>
    <submittedName>
        <fullName evidence="1">Uncharacterized protein</fullName>
    </submittedName>
</protein>